<evidence type="ECO:0000259" key="2">
    <source>
        <dbReference type="Pfam" id="PF07593"/>
    </source>
</evidence>
<feature type="domain" description="ASPIC/UnbV" evidence="2">
    <location>
        <begin position="950"/>
        <end position="1016"/>
    </location>
</feature>
<evidence type="ECO:0000256" key="1">
    <source>
        <dbReference type="ARBA" id="ARBA00022729"/>
    </source>
</evidence>
<proteinExistence type="predicted"/>
<dbReference type="Gene3D" id="2.130.10.130">
    <property type="entry name" value="Integrin alpha, N-terminal"/>
    <property type="match status" value="2"/>
</dbReference>
<dbReference type="EMBL" id="BX294145">
    <property type="protein sequence ID" value="CAD75077.1"/>
    <property type="molecule type" value="Genomic_DNA"/>
</dbReference>
<dbReference type="InterPro" id="IPR013517">
    <property type="entry name" value="FG-GAP"/>
</dbReference>
<dbReference type="Pfam" id="PF13517">
    <property type="entry name" value="FG-GAP_3"/>
    <property type="match status" value="1"/>
</dbReference>
<sequence length="1028" mass="114350">MHPLLVMSLAGKNSSRQQWNKLISEQVNLMKVQSMQTRSCPSQTLHNKSIWLAWACIIVGLALAIGCGPSETPSSDSNSLEADGTNDSLSSAQAAFDRGDYDLASSLLRSCMIAQPDNVETIWLAARAEAKRDNLSRALDLAETITESDRPLQNDVIDFCVQTASDLDDHRRYEHALRQSIAANPTHPEGYHRLWQHFMRHGRTFEAAQVADLLTDRGQANADQLGSLIFRGQSYPRKFTGSELEQTSQLSNHFEPGEGRARYYFSVGDFLSARKELESSLADNSSNPPINVASAKALLGRVLAELQADDDFLKWHSLRKPSWEVYDDYWFAVGSHHFDHGRYESAIHSLLQALRRNTADLVTYQRIQQSFKALQQNERSEAFAARAAIVNESRETLKSLGLDPGNDELAEKISGHLLELGRPLESLRWAERSLPKTASRQLAQIGQQRRRLRGVPGLRQMMAEDAMFNLVPSQFDLQPLATKGTKETDELSWSAKANANVDIRVRDIASEVGLEFKWYQGEEVDLSSIALYESLGGGVGVIDYDADGNPDLYFAQGSADPPELRGTRPNQLFRNLGKRFVAVEQQSQCDEFGYSQGISVGDVNQDGWPDLLVANIGLNRLFINCADGTFRDATDQMHGQDERFTSSMAIADIDGDALPDLFEVNYIQLEGAFDPPQFDSQGRELLQGPLSQLPESDHWYRGDGRGNFVGSEIDESIAKAGTGLGIVITNIDGRVGNDVFVGNDARPNHLLTTKEGHWKDIASIQGVASGRFGLSTACMGIATGDFNRDGRFDMHVSNFINEYDNLFLQNEGGTFRDVAPSYQLPRFCSNNVGFGSKSLDLDRDGWLDVMTTNGHIFDQSHLDEPFRQKPLLIHCCKDRFERARVSASSDYFSQEHLGRGLAKLDWNQDGRVDFVVTHLDRPTALLELDTDTIGRGLQLELIGVQSERDAIGTRVTIKAAHGSLVDWVTAGDGYLCTDEALLDFGLADCDRVDEIRVQWPSGATQTFRDIATGRRYLIVENESVLHQR</sequence>
<dbReference type="PANTHER" id="PTHR16026:SF0">
    <property type="entry name" value="CARTILAGE ACIDIC PROTEIN 1"/>
    <property type="match status" value="1"/>
</dbReference>
<dbReference type="OrthoDB" id="5287961at2"/>
<dbReference type="eggNOG" id="COG0457">
    <property type="taxonomic scope" value="Bacteria"/>
</dbReference>
<dbReference type="Pfam" id="PF07593">
    <property type="entry name" value="UnbV_ASPIC"/>
    <property type="match status" value="1"/>
</dbReference>
<dbReference type="PANTHER" id="PTHR16026">
    <property type="entry name" value="CARTILAGE ACIDIC PROTEIN 1"/>
    <property type="match status" value="1"/>
</dbReference>
<dbReference type="InParanoid" id="Q7UPI5"/>
<accession>Q7UPI5</accession>
<gene>
    <name evidence="3" type="ordered locus">RB6914</name>
</gene>
<organism evidence="3 4">
    <name type="scientific">Rhodopirellula baltica (strain DSM 10527 / NCIMB 13988 / SH1)</name>
    <dbReference type="NCBI Taxonomy" id="243090"/>
    <lineage>
        <taxon>Bacteria</taxon>
        <taxon>Pseudomonadati</taxon>
        <taxon>Planctomycetota</taxon>
        <taxon>Planctomycetia</taxon>
        <taxon>Pirellulales</taxon>
        <taxon>Pirellulaceae</taxon>
        <taxon>Rhodopirellula</taxon>
    </lineage>
</organism>
<dbReference type="InterPro" id="IPR027039">
    <property type="entry name" value="Crtac1"/>
</dbReference>
<dbReference type="Gene3D" id="1.25.40.10">
    <property type="entry name" value="Tetratricopeptide repeat domain"/>
    <property type="match status" value="1"/>
</dbReference>
<dbReference type="EnsemblBacteria" id="CAD75077">
    <property type="protein sequence ID" value="CAD75077"/>
    <property type="gene ID" value="RB6914"/>
</dbReference>
<dbReference type="HOGENOM" id="CLU_010574_0_0_0"/>
<dbReference type="STRING" id="243090.RB6914"/>
<evidence type="ECO:0000313" key="4">
    <source>
        <dbReference type="Proteomes" id="UP000001025"/>
    </source>
</evidence>
<keyword evidence="1" id="KW-0732">Signal</keyword>
<dbReference type="KEGG" id="rba:RB6914"/>
<keyword evidence="4" id="KW-1185">Reference proteome</keyword>
<dbReference type="InterPro" id="IPR011990">
    <property type="entry name" value="TPR-like_helical_dom_sf"/>
</dbReference>
<name>Q7UPI5_RHOBA</name>
<evidence type="ECO:0000313" key="3">
    <source>
        <dbReference type="EMBL" id="CAD75077.1"/>
    </source>
</evidence>
<reference evidence="3 4" key="1">
    <citation type="journal article" date="2003" name="Proc. Natl. Acad. Sci. U.S.A.">
        <title>Complete genome sequence of the marine planctomycete Pirellula sp. strain 1.</title>
        <authorList>
            <person name="Gloeckner F.O."/>
            <person name="Kube M."/>
            <person name="Bauer M."/>
            <person name="Teeling H."/>
            <person name="Lombardot T."/>
            <person name="Ludwig W."/>
            <person name="Gade D."/>
            <person name="Beck A."/>
            <person name="Borzym K."/>
            <person name="Heitmann K."/>
            <person name="Rabus R."/>
            <person name="Schlesner H."/>
            <person name="Amann R."/>
            <person name="Reinhardt R."/>
        </authorList>
    </citation>
    <scope>NUCLEOTIDE SEQUENCE [LARGE SCALE GENOMIC DNA]</scope>
    <source>
        <strain evidence="4">DSM 10527 / NCIMB 13988 / SH1</strain>
    </source>
</reference>
<protein>
    <submittedName>
        <fullName evidence="3">Probable acid secreted protein ASPIC</fullName>
    </submittedName>
</protein>
<dbReference type="AlphaFoldDB" id="Q7UPI5"/>
<dbReference type="SUPFAM" id="SSF69318">
    <property type="entry name" value="Integrin alpha N-terminal domain"/>
    <property type="match status" value="1"/>
</dbReference>
<dbReference type="Proteomes" id="UP000001025">
    <property type="component" value="Chromosome"/>
</dbReference>
<dbReference type="InterPro" id="IPR028994">
    <property type="entry name" value="Integrin_alpha_N"/>
</dbReference>
<dbReference type="SUPFAM" id="SSF48452">
    <property type="entry name" value="TPR-like"/>
    <property type="match status" value="2"/>
</dbReference>
<dbReference type="PATRIC" id="fig|243090.15.peg.3347"/>
<dbReference type="InterPro" id="IPR011519">
    <property type="entry name" value="UnbV_ASPIC"/>
</dbReference>